<evidence type="ECO:0000256" key="10">
    <source>
        <dbReference type="ARBA" id="ARBA00023303"/>
    </source>
</evidence>
<feature type="transmembrane region" description="Helical" evidence="12">
    <location>
        <begin position="76"/>
        <end position="93"/>
    </location>
</feature>
<comment type="similarity">
    <text evidence="11">Belongs to the amiloride-sensitive sodium channel (TC 1.A.6) family.</text>
</comment>
<keyword evidence="6" id="KW-0915">Sodium</keyword>
<sequence>MNRLDRSNKVESISGKVTCGNHVQPFVDTDIDVHSVDEEEEDVQAPEKKDSGDDLDSTLHGIKYVFNKKYNVIRRLSWVCVMLASYSALFWTGNTLRMKYTAYMTKEVSLTKRTSSIAFPAVTICNSNLIKASRINNPISKAIVQVLVDGSPEREWDTFEFNAIDHALETQLDEVFWVHAQQASDMILECAWKKGSKACGAANFTTKITSAGVCYTFNDGEFEGDDDVEGDTGLELLVHRRGDVPLVSDIGVAIMPGVRTLIAIKKHTLNMPNPYDTNCRNASLEYYPFYSEGACLTECETKQLAEACGCRFPYMPGCDLEFHCQRACYTEHFQMTMSYLKAPGKDDSQRLQNQFNWTGDDVTRNIAEVEIYFADMNEHHTESVAAYSFADLWGDLGGLIGVHMGASLLTFFEVVDYTFVHKILQIRFLWRKIKSFCSRDKKRPALDQ</sequence>
<keyword evidence="2 11" id="KW-0813">Transport</keyword>
<dbReference type="AlphaFoldDB" id="A0A7M7SWV0"/>
<keyword evidence="3 11" id="KW-0894">Sodium channel</keyword>
<evidence type="ECO:0000256" key="12">
    <source>
        <dbReference type="SAM" id="Phobius"/>
    </source>
</evidence>
<dbReference type="OrthoDB" id="6021021at2759"/>
<evidence type="ECO:0000256" key="1">
    <source>
        <dbReference type="ARBA" id="ARBA00004141"/>
    </source>
</evidence>
<evidence type="ECO:0000313" key="14">
    <source>
        <dbReference type="Proteomes" id="UP000007110"/>
    </source>
</evidence>
<dbReference type="OMA" id="ACRMECL"/>
<dbReference type="Gene3D" id="1.10.287.770">
    <property type="entry name" value="YojJ-like"/>
    <property type="match status" value="1"/>
</dbReference>
<reference evidence="14" key="1">
    <citation type="submission" date="2015-02" db="EMBL/GenBank/DDBJ databases">
        <title>Genome sequencing for Strongylocentrotus purpuratus.</title>
        <authorList>
            <person name="Murali S."/>
            <person name="Liu Y."/>
            <person name="Vee V."/>
            <person name="English A."/>
            <person name="Wang M."/>
            <person name="Skinner E."/>
            <person name="Han Y."/>
            <person name="Muzny D.M."/>
            <person name="Worley K.C."/>
            <person name="Gibbs R.A."/>
        </authorList>
    </citation>
    <scope>NUCLEOTIDE SEQUENCE</scope>
</reference>
<dbReference type="Pfam" id="PF00858">
    <property type="entry name" value="ASC"/>
    <property type="match status" value="1"/>
</dbReference>
<keyword evidence="4 11" id="KW-0812">Transmembrane</keyword>
<dbReference type="InterPro" id="IPR001873">
    <property type="entry name" value="ENaC"/>
</dbReference>
<keyword evidence="8 12" id="KW-0472">Membrane</keyword>
<dbReference type="GO" id="GO:0015280">
    <property type="term" value="F:ligand-gated sodium channel activity"/>
    <property type="evidence" value="ECO:0000318"/>
    <property type="project" value="GO_Central"/>
</dbReference>
<protein>
    <submittedName>
        <fullName evidence="13">Uncharacterized protein</fullName>
    </submittedName>
</protein>
<dbReference type="GeneID" id="589912"/>
<accession>A0A7M7SWV0</accession>
<reference evidence="13" key="2">
    <citation type="submission" date="2021-01" db="UniProtKB">
        <authorList>
            <consortium name="EnsemblMetazoa"/>
        </authorList>
    </citation>
    <scope>IDENTIFICATION</scope>
</reference>
<dbReference type="PANTHER" id="PTHR11690">
    <property type="entry name" value="AMILORIDE-SENSITIVE SODIUM CHANNEL-RELATED"/>
    <property type="match status" value="1"/>
</dbReference>
<evidence type="ECO:0000256" key="3">
    <source>
        <dbReference type="ARBA" id="ARBA00022461"/>
    </source>
</evidence>
<evidence type="ECO:0000256" key="8">
    <source>
        <dbReference type="ARBA" id="ARBA00023136"/>
    </source>
</evidence>
<evidence type="ECO:0000256" key="11">
    <source>
        <dbReference type="RuleBase" id="RU000679"/>
    </source>
</evidence>
<dbReference type="RefSeq" id="XP_030837177.1">
    <property type="nucleotide sequence ID" value="XM_030981317.1"/>
</dbReference>
<name>A0A7M7SWV0_STRPU</name>
<keyword evidence="5 12" id="KW-1133">Transmembrane helix</keyword>
<evidence type="ECO:0000256" key="9">
    <source>
        <dbReference type="ARBA" id="ARBA00023201"/>
    </source>
</evidence>
<keyword evidence="7 11" id="KW-0406">Ion transport</keyword>
<dbReference type="PANTHER" id="PTHR11690:SF293">
    <property type="entry name" value="ACID-SENSING ION CHANNEL 1"/>
    <property type="match status" value="1"/>
</dbReference>
<dbReference type="Gene3D" id="2.60.470.10">
    <property type="entry name" value="Acid-sensing ion channels like domains"/>
    <property type="match status" value="1"/>
</dbReference>
<evidence type="ECO:0000256" key="7">
    <source>
        <dbReference type="ARBA" id="ARBA00023065"/>
    </source>
</evidence>
<evidence type="ECO:0000313" key="13">
    <source>
        <dbReference type="EnsemblMetazoa" id="XP_030837177"/>
    </source>
</evidence>
<dbReference type="GO" id="GO:0035725">
    <property type="term" value="P:sodium ion transmembrane transport"/>
    <property type="evidence" value="ECO:0000318"/>
    <property type="project" value="GO_Central"/>
</dbReference>
<dbReference type="EnsemblMetazoa" id="XM_030981317">
    <property type="protein sequence ID" value="XP_030837177"/>
    <property type="gene ID" value="LOC589912"/>
</dbReference>
<keyword evidence="14" id="KW-1185">Reference proteome</keyword>
<keyword evidence="9 11" id="KW-0739">Sodium transport</keyword>
<evidence type="ECO:0000256" key="2">
    <source>
        <dbReference type="ARBA" id="ARBA00022448"/>
    </source>
</evidence>
<dbReference type="GO" id="GO:0005886">
    <property type="term" value="C:plasma membrane"/>
    <property type="evidence" value="ECO:0000318"/>
    <property type="project" value="GO_Central"/>
</dbReference>
<proteinExistence type="inferred from homology"/>
<comment type="subcellular location">
    <subcellularLocation>
        <location evidence="1">Membrane</location>
        <topology evidence="1">Multi-pass membrane protein</topology>
    </subcellularLocation>
</comment>
<dbReference type="KEGG" id="spu:589912"/>
<dbReference type="InParanoid" id="A0A7M7SWV0"/>
<dbReference type="Proteomes" id="UP000007110">
    <property type="component" value="Unassembled WGS sequence"/>
</dbReference>
<evidence type="ECO:0000256" key="5">
    <source>
        <dbReference type="ARBA" id="ARBA00022989"/>
    </source>
</evidence>
<evidence type="ECO:0000256" key="6">
    <source>
        <dbReference type="ARBA" id="ARBA00023053"/>
    </source>
</evidence>
<evidence type="ECO:0000256" key="4">
    <source>
        <dbReference type="ARBA" id="ARBA00022692"/>
    </source>
</evidence>
<organism evidence="13 14">
    <name type="scientific">Strongylocentrotus purpuratus</name>
    <name type="common">Purple sea urchin</name>
    <dbReference type="NCBI Taxonomy" id="7668"/>
    <lineage>
        <taxon>Eukaryota</taxon>
        <taxon>Metazoa</taxon>
        <taxon>Echinodermata</taxon>
        <taxon>Eleutherozoa</taxon>
        <taxon>Echinozoa</taxon>
        <taxon>Echinoidea</taxon>
        <taxon>Euechinoidea</taxon>
        <taxon>Echinacea</taxon>
        <taxon>Camarodonta</taxon>
        <taxon>Echinidea</taxon>
        <taxon>Strongylocentrotidae</taxon>
        <taxon>Strongylocentrotus</taxon>
    </lineage>
</organism>
<keyword evidence="10 11" id="KW-0407">Ion channel</keyword>